<sequence length="79" mass="8848">MMTRKYEEIVDDIWDIIVIGNATDVAKELINARNAFQAENQAGCFNPGSILMEHGVTPKFHAAVMHEYNRIASEVRQAG</sequence>
<evidence type="ECO:0000313" key="1">
    <source>
        <dbReference type="EMBL" id="NMB70389.1"/>
    </source>
</evidence>
<dbReference type="AlphaFoldDB" id="A0A7X9HI89"/>
<reference evidence="1 2" key="1">
    <citation type="journal article" date="2020" name="Biotechnol. Biofuels">
        <title>New insights from the biogas microbiome by comprehensive genome-resolved metagenomics of nearly 1600 species originating from multiple anaerobic digesters.</title>
        <authorList>
            <person name="Campanaro S."/>
            <person name="Treu L."/>
            <person name="Rodriguez-R L.M."/>
            <person name="Kovalovszki A."/>
            <person name="Ziels R.M."/>
            <person name="Maus I."/>
            <person name="Zhu X."/>
            <person name="Kougias P.G."/>
            <person name="Basile A."/>
            <person name="Luo G."/>
            <person name="Schluter A."/>
            <person name="Konstantinidis K.T."/>
            <person name="Angelidaki I."/>
        </authorList>
    </citation>
    <scope>NUCLEOTIDE SEQUENCE [LARGE SCALE GENOMIC DNA]</scope>
    <source>
        <strain evidence="1">AS27yjCOA_165</strain>
    </source>
</reference>
<evidence type="ECO:0000313" key="2">
    <source>
        <dbReference type="Proteomes" id="UP000526033"/>
    </source>
</evidence>
<name>A0A7X9HI89_UNCKA</name>
<gene>
    <name evidence="1" type="ORF">GYA27_04285</name>
</gene>
<accession>A0A7X9HI89</accession>
<protein>
    <submittedName>
        <fullName evidence="1">Uncharacterized protein</fullName>
    </submittedName>
</protein>
<comment type="caution">
    <text evidence="1">The sequence shown here is derived from an EMBL/GenBank/DDBJ whole genome shotgun (WGS) entry which is preliminary data.</text>
</comment>
<proteinExistence type="predicted"/>
<dbReference type="Proteomes" id="UP000526033">
    <property type="component" value="Unassembled WGS sequence"/>
</dbReference>
<organism evidence="1 2">
    <name type="scientific">candidate division WWE3 bacterium</name>
    <dbReference type="NCBI Taxonomy" id="2053526"/>
    <lineage>
        <taxon>Bacteria</taxon>
        <taxon>Katanobacteria</taxon>
    </lineage>
</organism>
<dbReference type="EMBL" id="JAAZNL010000055">
    <property type="protein sequence ID" value="NMB70389.1"/>
    <property type="molecule type" value="Genomic_DNA"/>
</dbReference>